<evidence type="ECO:0000313" key="2">
    <source>
        <dbReference type="Proteomes" id="UP000807353"/>
    </source>
</evidence>
<reference evidence="1" key="1">
    <citation type="submission" date="2020-11" db="EMBL/GenBank/DDBJ databases">
        <authorList>
            <consortium name="DOE Joint Genome Institute"/>
            <person name="Ahrendt S."/>
            <person name="Riley R."/>
            <person name="Andreopoulos W."/>
            <person name="Labutti K."/>
            <person name="Pangilinan J."/>
            <person name="Ruiz-Duenas F.J."/>
            <person name="Barrasa J.M."/>
            <person name="Sanchez-Garcia M."/>
            <person name="Camarero S."/>
            <person name="Miyauchi S."/>
            <person name="Serrano A."/>
            <person name="Linde D."/>
            <person name="Babiker R."/>
            <person name="Drula E."/>
            <person name="Ayuso-Fernandez I."/>
            <person name="Pacheco R."/>
            <person name="Padilla G."/>
            <person name="Ferreira P."/>
            <person name="Barriuso J."/>
            <person name="Kellner H."/>
            <person name="Castanera R."/>
            <person name="Alfaro M."/>
            <person name="Ramirez L."/>
            <person name="Pisabarro A.G."/>
            <person name="Kuo A."/>
            <person name="Tritt A."/>
            <person name="Lipzen A."/>
            <person name="He G."/>
            <person name="Yan M."/>
            <person name="Ng V."/>
            <person name="Cullen D."/>
            <person name="Martin F."/>
            <person name="Rosso M.-N."/>
            <person name="Henrissat B."/>
            <person name="Hibbett D."/>
            <person name="Martinez A.T."/>
            <person name="Grigoriev I.V."/>
        </authorList>
    </citation>
    <scope>NUCLEOTIDE SEQUENCE</scope>
    <source>
        <strain evidence="1">CBS 247.69</strain>
    </source>
</reference>
<evidence type="ECO:0000313" key="1">
    <source>
        <dbReference type="EMBL" id="KAF9463375.1"/>
    </source>
</evidence>
<accession>A0A9P6CIJ7</accession>
<protein>
    <submittedName>
        <fullName evidence="1">Uncharacterized protein</fullName>
    </submittedName>
</protein>
<gene>
    <name evidence="1" type="ORF">BDZ94DRAFT_1259206</name>
</gene>
<dbReference type="AlphaFoldDB" id="A0A9P6CIJ7"/>
<organism evidence="1 2">
    <name type="scientific">Collybia nuda</name>
    <dbReference type="NCBI Taxonomy" id="64659"/>
    <lineage>
        <taxon>Eukaryota</taxon>
        <taxon>Fungi</taxon>
        <taxon>Dikarya</taxon>
        <taxon>Basidiomycota</taxon>
        <taxon>Agaricomycotina</taxon>
        <taxon>Agaricomycetes</taxon>
        <taxon>Agaricomycetidae</taxon>
        <taxon>Agaricales</taxon>
        <taxon>Tricholomatineae</taxon>
        <taxon>Clitocybaceae</taxon>
        <taxon>Collybia</taxon>
    </lineage>
</organism>
<proteinExistence type="predicted"/>
<sequence>MKGAALNSILIRIQIFPDPRYRSETKVQRQCLENLEFRAGEWPGRGRIPVWCDMTPFYLHHLILQKKYRDGSLSACRIPRPGLPSGSEDDFSSVSGLTGLVPIVQFSYQLKCFLVVVTLDIRMSCRYAKYSRHYFGFDFVVKRRGCRGVGRAWGQK</sequence>
<keyword evidence="2" id="KW-1185">Reference proteome</keyword>
<dbReference type="EMBL" id="MU150263">
    <property type="protein sequence ID" value="KAF9463375.1"/>
    <property type="molecule type" value="Genomic_DNA"/>
</dbReference>
<dbReference type="Proteomes" id="UP000807353">
    <property type="component" value="Unassembled WGS sequence"/>
</dbReference>
<name>A0A9P6CIJ7_9AGAR</name>
<comment type="caution">
    <text evidence="1">The sequence shown here is derived from an EMBL/GenBank/DDBJ whole genome shotgun (WGS) entry which is preliminary data.</text>
</comment>